<feature type="coiled-coil region" evidence="1">
    <location>
        <begin position="45"/>
        <end position="103"/>
    </location>
</feature>
<keyword evidence="4" id="KW-1185">Reference proteome</keyword>
<reference evidence="4" key="1">
    <citation type="submission" date="2015-07" db="EMBL/GenBank/DDBJ databases">
        <authorList>
            <person name="Kim K.M."/>
        </authorList>
    </citation>
    <scope>NUCLEOTIDE SEQUENCE [LARGE SCALE GENOMIC DNA]</scope>
    <source>
        <strain evidence="4">KCTC 42284</strain>
    </source>
</reference>
<evidence type="ECO:0000256" key="2">
    <source>
        <dbReference type="SAM" id="SignalP"/>
    </source>
</evidence>
<evidence type="ECO:0000313" key="3">
    <source>
        <dbReference type="EMBL" id="AKS41227.1"/>
    </source>
</evidence>
<dbReference type="KEGG" id="wma:WM2015_846"/>
<gene>
    <name evidence="3" type="ORF">WM2015_846</name>
</gene>
<dbReference type="InterPro" id="IPR023614">
    <property type="entry name" value="Porin_dom_sf"/>
</dbReference>
<dbReference type="STRING" id="1579979.WM2015_846"/>
<organism evidence="3 4">
    <name type="scientific">Wenzhouxiangella marina</name>
    <dbReference type="NCBI Taxonomy" id="1579979"/>
    <lineage>
        <taxon>Bacteria</taxon>
        <taxon>Pseudomonadati</taxon>
        <taxon>Pseudomonadota</taxon>
        <taxon>Gammaproteobacteria</taxon>
        <taxon>Chromatiales</taxon>
        <taxon>Wenzhouxiangellaceae</taxon>
        <taxon>Wenzhouxiangella</taxon>
    </lineage>
</organism>
<sequence length="449" mass="51139">MGFAIKNGERMTARTCLRRLASALLLASCLVSPLWADDQSTDADTDELRQQIELMQRELMRLQQRLGELEAERAESRERVNELEAIEQRVAEVEQVAEAEQDGIDFGGAVRLNYAWRDYDDQNKDRFGDFELELFRINVAGSVGDVLLDAEWRRYNDFHAIHHAWVGYDYSDELQMQLGITQVPFGIGPYMSRSFWFTGNYYVGLEDDYDTGIKFVHRPNDRWSFDYAFFKNPEYASDGRADRYSFDLVTAGEQQNTETNQLNFRAVRHLNLSDESSMDLGLSLEAGQIYNRTTEDNGERWAIGAHMDYDRGPWNLRLQALRYEYDPENPDGVSDDFVQMGAFAFPFLIASKSDIYTYSVSRAFDVEWGPITGLRCYNEGTFFNPDVAQSDESIQSVTGCSVSAGGVFAYVDWIAGKNMWFAGGDGIGRGAGTAGDWKSRLNINLGYYF</sequence>
<proteinExistence type="predicted"/>
<evidence type="ECO:0008006" key="5">
    <source>
        <dbReference type="Google" id="ProtNLM"/>
    </source>
</evidence>
<evidence type="ECO:0000256" key="1">
    <source>
        <dbReference type="SAM" id="Coils"/>
    </source>
</evidence>
<name>A0A0K0XUD0_9GAMM</name>
<accession>A0A0K0XUD0</accession>
<dbReference type="Proteomes" id="UP000066624">
    <property type="component" value="Chromosome"/>
</dbReference>
<protein>
    <recommendedName>
        <fullName evidence="5">Phosphate-selective porin O and P</fullName>
    </recommendedName>
</protein>
<dbReference type="EMBL" id="CP012154">
    <property type="protein sequence ID" value="AKS41227.1"/>
    <property type="molecule type" value="Genomic_DNA"/>
</dbReference>
<keyword evidence="2" id="KW-0732">Signal</keyword>
<keyword evidence="1" id="KW-0175">Coiled coil</keyword>
<dbReference type="PATRIC" id="fig|1579979.3.peg.866"/>
<feature type="signal peptide" evidence="2">
    <location>
        <begin position="1"/>
        <end position="36"/>
    </location>
</feature>
<dbReference type="AlphaFoldDB" id="A0A0K0XUD0"/>
<dbReference type="SUPFAM" id="SSF56935">
    <property type="entry name" value="Porins"/>
    <property type="match status" value="1"/>
</dbReference>
<dbReference type="Gene3D" id="2.40.160.10">
    <property type="entry name" value="Porin"/>
    <property type="match status" value="1"/>
</dbReference>
<feature type="chain" id="PRO_5005454406" description="Phosphate-selective porin O and P" evidence="2">
    <location>
        <begin position="37"/>
        <end position="449"/>
    </location>
</feature>
<evidence type="ECO:0000313" key="4">
    <source>
        <dbReference type="Proteomes" id="UP000066624"/>
    </source>
</evidence>